<keyword evidence="3" id="KW-0808">Transferase</keyword>
<evidence type="ECO:0000256" key="10">
    <source>
        <dbReference type="RuleBase" id="RU361274"/>
    </source>
</evidence>
<dbReference type="Proteomes" id="UP000321548">
    <property type="component" value="Unassembled WGS sequence"/>
</dbReference>
<protein>
    <recommendedName>
        <fullName evidence="10">Purine nucleoside phosphorylase</fullName>
    </recommendedName>
</protein>
<dbReference type="SUPFAM" id="SSF64438">
    <property type="entry name" value="CNF1/YfiH-like putative cysteine hydrolases"/>
    <property type="match status" value="1"/>
</dbReference>
<organism evidence="11 12">
    <name type="scientific">Zeimonas arvi</name>
    <dbReference type="NCBI Taxonomy" id="2498847"/>
    <lineage>
        <taxon>Bacteria</taxon>
        <taxon>Pseudomonadati</taxon>
        <taxon>Pseudomonadota</taxon>
        <taxon>Betaproteobacteria</taxon>
        <taxon>Burkholderiales</taxon>
        <taxon>Burkholderiaceae</taxon>
        <taxon>Zeimonas</taxon>
    </lineage>
</organism>
<comment type="similarity">
    <text evidence="2 10">Belongs to the purine nucleoside phosphorylase YfiH/LACC1 family.</text>
</comment>
<sequence>MNRARESEPTAAWHDLAALVPDWPAPPGVLGFVTGRAGGVSHGPWGMDGDRSGGLNLGARCGDDPVAVRENRRRLAAALPSEPVWLRQVHGVAIHVARGPLEDEPVADAVVTDRPGLVLSVLTADCLPVMFADDRGRAVGVAHAGWRGLSAGVLERTVEAMRALLPSGAALQAWMGPAIGQSAFEVGDEVREAFVSRDRGAGEAFAPGVRPGKWQADLYLLARRRLRAAGVARIDGGGFCTFTDRGRFWSYRRRADSGRMASLIWIAA</sequence>
<comment type="catalytic activity">
    <reaction evidence="7">
        <text>adenosine + H2O + H(+) = inosine + NH4(+)</text>
        <dbReference type="Rhea" id="RHEA:24408"/>
        <dbReference type="ChEBI" id="CHEBI:15377"/>
        <dbReference type="ChEBI" id="CHEBI:15378"/>
        <dbReference type="ChEBI" id="CHEBI:16335"/>
        <dbReference type="ChEBI" id="CHEBI:17596"/>
        <dbReference type="ChEBI" id="CHEBI:28938"/>
        <dbReference type="EC" id="3.5.4.4"/>
    </reaction>
    <physiologicalReaction direction="left-to-right" evidence="7">
        <dbReference type="Rhea" id="RHEA:24409"/>
    </physiologicalReaction>
</comment>
<keyword evidence="6" id="KW-0862">Zinc</keyword>
<dbReference type="InterPro" id="IPR038371">
    <property type="entry name" value="Cu_polyphenol_OxRdtase_sf"/>
</dbReference>
<comment type="catalytic activity">
    <reaction evidence="1">
        <text>inosine + phosphate = alpha-D-ribose 1-phosphate + hypoxanthine</text>
        <dbReference type="Rhea" id="RHEA:27646"/>
        <dbReference type="ChEBI" id="CHEBI:17368"/>
        <dbReference type="ChEBI" id="CHEBI:17596"/>
        <dbReference type="ChEBI" id="CHEBI:43474"/>
        <dbReference type="ChEBI" id="CHEBI:57720"/>
        <dbReference type="EC" id="2.4.2.1"/>
    </reaction>
    <physiologicalReaction direction="left-to-right" evidence="1">
        <dbReference type="Rhea" id="RHEA:27647"/>
    </physiologicalReaction>
</comment>
<evidence type="ECO:0000256" key="8">
    <source>
        <dbReference type="ARBA" id="ARBA00048968"/>
    </source>
</evidence>
<keyword evidence="12" id="KW-1185">Reference proteome</keyword>
<comment type="catalytic activity">
    <reaction evidence="9">
        <text>S-methyl-5'-thioadenosine + phosphate = 5-(methylsulfanyl)-alpha-D-ribose 1-phosphate + adenine</text>
        <dbReference type="Rhea" id="RHEA:11852"/>
        <dbReference type="ChEBI" id="CHEBI:16708"/>
        <dbReference type="ChEBI" id="CHEBI:17509"/>
        <dbReference type="ChEBI" id="CHEBI:43474"/>
        <dbReference type="ChEBI" id="CHEBI:58533"/>
        <dbReference type="EC" id="2.4.2.28"/>
    </reaction>
    <physiologicalReaction direction="left-to-right" evidence="9">
        <dbReference type="Rhea" id="RHEA:11853"/>
    </physiologicalReaction>
</comment>
<keyword evidence="4" id="KW-0479">Metal-binding</keyword>
<evidence type="ECO:0000256" key="2">
    <source>
        <dbReference type="ARBA" id="ARBA00007353"/>
    </source>
</evidence>
<evidence type="ECO:0000256" key="1">
    <source>
        <dbReference type="ARBA" id="ARBA00000553"/>
    </source>
</evidence>
<evidence type="ECO:0000256" key="6">
    <source>
        <dbReference type="ARBA" id="ARBA00022833"/>
    </source>
</evidence>
<dbReference type="AlphaFoldDB" id="A0A5C8P1V0"/>
<dbReference type="RefSeq" id="WP_147703466.1">
    <property type="nucleotide sequence ID" value="NZ_VDUY01000002.1"/>
</dbReference>
<accession>A0A5C8P1V0</accession>
<evidence type="ECO:0000256" key="7">
    <source>
        <dbReference type="ARBA" id="ARBA00047989"/>
    </source>
</evidence>
<evidence type="ECO:0000256" key="4">
    <source>
        <dbReference type="ARBA" id="ARBA00022723"/>
    </source>
</evidence>
<comment type="catalytic activity">
    <reaction evidence="8">
        <text>adenosine + phosphate = alpha-D-ribose 1-phosphate + adenine</text>
        <dbReference type="Rhea" id="RHEA:27642"/>
        <dbReference type="ChEBI" id="CHEBI:16335"/>
        <dbReference type="ChEBI" id="CHEBI:16708"/>
        <dbReference type="ChEBI" id="CHEBI:43474"/>
        <dbReference type="ChEBI" id="CHEBI:57720"/>
        <dbReference type="EC" id="2.4.2.1"/>
    </reaction>
    <physiologicalReaction direction="left-to-right" evidence="8">
        <dbReference type="Rhea" id="RHEA:27643"/>
    </physiologicalReaction>
</comment>
<dbReference type="GO" id="GO:0017061">
    <property type="term" value="F:S-methyl-5-thioadenosine phosphorylase activity"/>
    <property type="evidence" value="ECO:0007669"/>
    <property type="project" value="UniProtKB-EC"/>
</dbReference>
<dbReference type="NCBIfam" id="TIGR00726">
    <property type="entry name" value="peptidoglycan editing factor PgeF"/>
    <property type="match status" value="1"/>
</dbReference>
<name>A0A5C8P1V0_9BURK</name>
<evidence type="ECO:0000256" key="5">
    <source>
        <dbReference type="ARBA" id="ARBA00022801"/>
    </source>
</evidence>
<dbReference type="Gene3D" id="3.60.140.10">
    <property type="entry name" value="CNF1/YfiH-like putative cysteine hydrolases"/>
    <property type="match status" value="1"/>
</dbReference>
<dbReference type="CDD" id="cd16833">
    <property type="entry name" value="YfiH"/>
    <property type="match status" value="1"/>
</dbReference>
<dbReference type="InterPro" id="IPR003730">
    <property type="entry name" value="Cu_polyphenol_OxRdtase"/>
</dbReference>
<dbReference type="GO" id="GO:0005507">
    <property type="term" value="F:copper ion binding"/>
    <property type="evidence" value="ECO:0007669"/>
    <property type="project" value="TreeGrafter"/>
</dbReference>
<evidence type="ECO:0000256" key="9">
    <source>
        <dbReference type="ARBA" id="ARBA00049893"/>
    </source>
</evidence>
<dbReference type="Pfam" id="PF02578">
    <property type="entry name" value="Cu-oxidase_4"/>
    <property type="match status" value="1"/>
</dbReference>
<evidence type="ECO:0000313" key="12">
    <source>
        <dbReference type="Proteomes" id="UP000321548"/>
    </source>
</evidence>
<dbReference type="PANTHER" id="PTHR30616">
    <property type="entry name" value="UNCHARACTERIZED PROTEIN YFIH"/>
    <property type="match status" value="1"/>
</dbReference>
<keyword evidence="5" id="KW-0378">Hydrolase</keyword>
<evidence type="ECO:0000256" key="3">
    <source>
        <dbReference type="ARBA" id="ARBA00022679"/>
    </source>
</evidence>
<dbReference type="InterPro" id="IPR011324">
    <property type="entry name" value="Cytotoxic_necrot_fac-like_cat"/>
</dbReference>
<dbReference type="OrthoDB" id="4279at2"/>
<dbReference type="EMBL" id="VDUY01000002">
    <property type="protein sequence ID" value="TXL67217.1"/>
    <property type="molecule type" value="Genomic_DNA"/>
</dbReference>
<evidence type="ECO:0000313" key="11">
    <source>
        <dbReference type="EMBL" id="TXL67217.1"/>
    </source>
</evidence>
<comment type="caution">
    <text evidence="11">The sequence shown here is derived from an EMBL/GenBank/DDBJ whole genome shotgun (WGS) entry which is preliminary data.</text>
</comment>
<reference evidence="11 12" key="1">
    <citation type="submission" date="2019-06" db="EMBL/GenBank/DDBJ databases">
        <title>Quisquiliibacterium sp. nov., isolated from a maize field.</title>
        <authorList>
            <person name="Lin S.-Y."/>
            <person name="Tsai C.-F."/>
            <person name="Young C.-C."/>
        </authorList>
    </citation>
    <scope>NUCLEOTIDE SEQUENCE [LARGE SCALE GENOMIC DNA]</scope>
    <source>
        <strain evidence="11 12">CC-CFT501</strain>
    </source>
</reference>
<dbReference type="GO" id="GO:0016787">
    <property type="term" value="F:hydrolase activity"/>
    <property type="evidence" value="ECO:0007669"/>
    <property type="project" value="UniProtKB-KW"/>
</dbReference>
<proteinExistence type="inferred from homology"/>
<dbReference type="PANTHER" id="PTHR30616:SF2">
    <property type="entry name" value="PURINE NUCLEOSIDE PHOSPHORYLASE LACC1"/>
    <property type="match status" value="1"/>
</dbReference>
<gene>
    <name evidence="11" type="primary">pgeF</name>
    <name evidence="11" type="ORF">FHP08_06305</name>
</gene>